<reference evidence="3" key="1">
    <citation type="submission" date="2021-01" db="EMBL/GenBank/DDBJ databases">
        <title>Whole genome shotgun sequence of Spirilliplanes yamanashiensis NBRC 15828.</title>
        <authorList>
            <person name="Komaki H."/>
            <person name="Tamura T."/>
        </authorList>
    </citation>
    <scope>NUCLEOTIDE SEQUENCE</scope>
    <source>
        <strain evidence="3">NBRC 15828</strain>
    </source>
</reference>
<feature type="compositionally biased region" description="Low complexity" evidence="1">
    <location>
        <begin position="226"/>
        <end position="250"/>
    </location>
</feature>
<feature type="compositionally biased region" description="Gly residues" evidence="1">
    <location>
        <begin position="352"/>
        <end position="363"/>
    </location>
</feature>
<gene>
    <name evidence="3" type="ORF">Sya03_25010</name>
</gene>
<dbReference type="Gene3D" id="1.25.40.10">
    <property type="entry name" value="Tetratricopeptide repeat domain"/>
    <property type="match status" value="1"/>
</dbReference>
<keyword evidence="2" id="KW-0812">Transmembrane</keyword>
<feature type="compositionally biased region" description="Low complexity" evidence="1">
    <location>
        <begin position="279"/>
        <end position="307"/>
    </location>
</feature>
<feature type="region of interest" description="Disordered" evidence="1">
    <location>
        <begin position="162"/>
        <end position="321"/>
    </location>
</feature>
<proteinExistence type="predicted"/>
<dbReference type="Proteomes" id="UP000652013">
    <property type="component" value="Unassembled WGS sequence"/>
</dbReference>
<dbReference type="InterPro" id="IPR036116">
    <property type="entry name" value="FN3_sf"/>
</dbReference>
<keyword evidence="4" id="KW-1185">Reference proteome</keyword>
<feature type="transmembrane region" description="Helical" evidence="2">
    <location>
        <begin position="423"/>
        <end position="444"/>
    </location>
</feature>
<evidence type="ECO:0008006" key="5">
    <source>
        <dbReference type="Google" id="ProtNLM"/>
    </source>
</evidence>
<dbReference type="AlphaFoldDB" id="A0A8J4DJA5"/>
<feature type="compositionally biased region" description="Low complexity" evidence="1">
    <location>
        <begin position="364"/>
        <end position="379"/>
    </location>
</feature>
<dbReference type="EMBL" id="BOOY01000018">
    <property type="protein sequence ID" value="GIJ03149.1"/>
    <property type="molecule type" value="Genomic_DNA"/>
</dbReference>
<sequence length="555" mass="54513">MSALSSLAAAQRHARDLQRSGDLPAARIMLEQAVRQSRAALGPDDPAVLAAAHQLAVVHRAGGDPAGARRILEEALPAGQRRLGDADPLMLGISFDLGRIAEDLENRHEARRAYGRVAAYGPNVLGEDHWAVKQARAYLGEDPPTVRLEVPDGGIEELRRAAAGPPPVTAQTAGVRPDGSPPVPGQRTPQASPAGGFTGRLAGATATGPGTAAPGGGPAEGGFPGGPATTLGGHPAAGPAGSLAGAPAAGSPGGAATGLPAAFPGSPAAGPAGRPPAFTPGGAANSPAAAPGSPAAAPIGSPFAGSPGTPPAGPIGRPVAGPFGSPVAGPLSSPAAAHAGAPVAGPIGGPAAGSTTGFGGGAGHPAATAAGTQQTPATTREPGLGTRDGIVRPDGPGLTSRPIQLGQPAPVFPPAAKRQRRPGAVLGGAVAAVLVVALLVWVAVQFLQSDGDGTAPVAGRPPTDVRLSDEGSDVRVLWADPADGTVPFIVSSGRLGAPLTARGETQPGRRTYLVQYLDPDADYCFTVGAKYSDSAVAYSPEVCTNRAAANPRRSN</sequence>
<dbReference type="SUPFAM" id="SSF48452">
    <property type="entry name" value="TPR-like"/>
    <property type="match status" value="1"/>
</dbReference>
<evidence type="ECO:0000256" key="2">
    <source>
        <dbReference type="SAM" id="Phobius"/>
    </source>
</evidence>
<feature type="compositionally biased region" description="Low complexity" evidence="1">
    <location>
        <begin position="199"/>
        <end position="212"/>
    </location>
</feature>
<keyword evidence="2" id="KW-0472">Membrane</keyword>
<name>A0A8J4DJA5_9ACTN</name>
<comment type="caution">
    <text evidence="3">The sequence shown here is derived from an EMBL/GenBank/DDBJ whole genome shotgun (WGS) entry which is preliminary data.</text>
</comment>
<dbReference type="SUPFAM" id="SSF49265">
    <property type="entry name" value="Fibronectin type III"/>
    <property type="match status" value="1"/>
</dbReference>
<dbReference type="Pfam" id="PF13424">
    <property type="entry name" value="TPR_12"/>
    <property type="match status" value="1"/>
</dbReference>
<organism evidence="3 4">
    <name type="scientific">Spirilliplanes yamanashiensis</name>
    <dbReference type="NCBI Taxonomy" id="42233"/>
    <lineage>
        <taxon>Bacteria</taxon>
        <taxon>Bacillati</taxon>
        <taxon>Actinomycetota</taxon>
        <taxon>Actinomycetes</taxon>
        <taxon>Micromonosporales</taxon>
        <taxon>Micromonosporaceae</taxon>
        <taxon>Spirilliplanes</taxon>
    </lineage>
</organism>
<evidence type="ECO:0000313" key="4">
    <source>
        <dbReference type="Proteomes" id="UP000652013"/>
    </source>
</evidence>
<feature type="region of interest" description="Disordered" evidence="1">
    <location>
        <begin position="352"/>
        <end position="394"/>
    </location>
</feature>
<protein>
    <recommendedName>
        <fullName evidence="5">Fibronectin type-III domain-containing protein</fullName>
    </recommendedName>
</protein>
<evidence type="ECO:0000256" key="1">
    <source>
        <dbReference type="SAM" id="MobiDB-lite"/>
    </source>
</evidence>
<feature type="compositionally biased region" description="Low complexity" evidence="1">
    <location>
        <begin position="257"/>
        <end position="272"/>
    </location>
</feature>
<feature type="compositionally biased region" description="Gly residues" evidence="1">
    <location>
        <begin position="213"/>
        <end position="225"/>
    </location>
</feature>
<accession>A0A8J4DJA5</accession>
<keyword evidence="2" id="KW-1133">Transmembrane helix</keyword>
<dbReference type="InterPro" id="IPR011990">
    <property type="entry name" value="TPR-like_helical_dom_sf"/>
</dbReference>
<evidence type="ECO:0000313" key="3">
    <source>
        <dbReference type="EMBL" id="GIJ03149.1"/>
    </source>
</evidence>